<feature type="domain" description="Glucosidase II beta subunit N-terminal" evidence="3">
    <location>
        <begin position="62"/>
        <end position="155"/>
    </location>
</feature>
<proteinExistence type="predicted"/>
<dbReference type="InterPro" id="IPR036055">
    <property type="entry name" value="LDL_receptor-like_sf"/>
</dbReference>
<name>A0ABD1EYX8_HYPHA</name>
<dbReference type="Gene3D" id="4.10.400.10">
    <property type="entry name" value="Low-density Lipoprotein Receptor"/>
    <property type="match status" value="1"/>
</dbReference>
<dbReference type="SUPFAM" id="SSF57424">
    <property type="entry name" value="LDL receptor-like module"/>
    <property type="match status" value="1"/>
</dbReference>
<sequence length="180" mass="20694">MFSSNLNKQISFCTKRNKKFYIICTFFISALYILYQFLMYYQVSNEKSSTKTGYLKITDPTLVKGIHLNDKSFYTPVNGKFQCIKSGELIDFHKVNDNYCDCMDSTDEPGTNACPDGSFNCLQISTKKFYPKVIHSSRVNDGICDCCDGSDEYNSVEMLGTNNDINIQKKNIIFINFRRI</sequence>
<dbReference type="InterPro" id="IPR039794">
    <property type="entry name" value="Gtb1-like"/>
</dbReference>
<organism evidence="4 5">
    <name type="scientific">Hypothenemus hampei</name>
    <name type="common">Coffee berry borer</name>
    <dbReference type="NCBI Taxonomy" id="57062"/>
    <lineage>
        <taxon>Eukaryota</taxon>
        <taxon>Metazoa</taxon>
        <taxon>Ecdysozoa</taxon>
        <taxon>Arthropoda</taxon>
        <taxon>Hexapoda</taxon>
        <taxon>Insecta</taxon>
        <taxon>Pterygota</taxon>
        <taxon>Neoptera</taxon>
        <taxon>Endopterygota</taxon>
        <taxon>Coleoptera</taxon>
        <taxon>Polyphaga</taxon>
        <taxon>Cucujiformia</taxon>
        <taxon>Curculionidae</taxon>
        <taxon>Scolytinae</taxon>
        <taxon>Hypothenemus</taxon>
    </lineage>
</organism>
<gene>
    <name evidence="4" type="ORF">ABEB36_005637</name>
</gene>
<keyword evidence="2" id="KW-1133">Transmembrane helix</keyword>
<keyword evidence="2" id="KW-0472">Membrane</keyword>
<comment type="caution">
    <text evidence="4">The sequence shown here is derived from an EMBL/GenBank/DDBJ whole genome shotgun (WGS) entry which is preliminary data.</text>
</comment>
<dbReference type="AlphaFoldDB" id="A0ABD1EYX8"/>
<dbReference type="Proteomes" id="UP001566132">
    <property type="component" value="Unassembled WGS sequence"/>
</dbReference>
<dbReference type="EMBL" id="JBDJPC010000004">
    <property type="protein sequence ID" value="KAL1506241.1"/>
    <property type="molecule type" value="Genomic_DNA"/>
</dbReference>
<accession>A0ABD1EYX8</accession>
<dbReference type="PANTHER" id="PTHR12630:SF1">
    <property type="entry name" value="GLUCOSIDASE 2 SUBUNIT BETA"/>
    <property type="match status" value="1"/>
</dbReference>
<keyword evidence="2" id="KW-0812">Transmembrane</keyword>
<reference evidence="4 5" key="1">
    <citation type="submission" date="2024-05" db="EMBL/GenBank/DDBJ databases">
        <title>Genetic variation in Jamaican populations of the coffee berry borer (Hypothenemus hampei).</title>
        <authorList>
            <person name="Errbii M."/>
            <person name="Myrie A."/>
        </authorList>
    </citation>
    <scope>NUCLEOTIDE SEQUENCE [LARGE SCALE GENOMIC DNA]</scope>
    <source>
        <strain evidence="4">JA-Hopewell-2020-01-JO</strain>
        <tissue evidence="4">Whole body</tissue>
    </source>
</reference>
<evidence type="ECO:0000313" key="4">
    <source>
        <dbReference type="EMBL" id="KAL1506241.1"/>
    </source>
</evidence>
<dbReference type="InterPro" id="IPR028146">
    <property type="entry name" value="PRKCSH_N"/>
</dbReference>
<evidence type="ECO:0000256" key="1">
    <source>
        <dbReference type="ARBA" id="ARBA00023157"/>
    </source>
</evidence>
<evidence type="ECO:0000259" key="3">
    <source>
        <dbReference type="Pfam" id="PF12999"/>
    </source>
</evidence>
<feature type="transmembrane region" description="Helical" evidence="2">
    <location>
        <begin position="20"/>
        <end position="41"/>
    </location>
</feature>
<protein>
    <recommendedName>
        <fullName evidence="3">Glucosidase II beta subunit N-terminal domain-containing protein</fullName>
    </recommendedName>
</protein>
<evidence type="ECO:0000313" key="5">
    <source>
        <dbReference type="Proteomes" id="UP001566132"/>
    </source>
</evidence>
<dbReference type="PANTHER" id="PTHR12630">
    <property type="entry name" value="N-LINKED OLIGOSACCHARIDE PROCESSING"/>
    <property type="match status" value="1"/>
</dbReference>
<keyword evidence="5" id="KW-1185">Reference proteome</keyword>
<evidence type="ECO:0000256" key="2">
    <source>
        <dbReference type="SAM" id="Phobius"/>
    </source>
</evidence>
<keyword evidence="1" id="KW-1015">Disulfide bond</keyword>
<dbReference type="Pfam" id="PF12999">
    <property type="entry name" value="PRKCSH-like"/>
    <property type="match status" value="1"/>
</dbReference>